<comment type="caution">
    <text evidence="1">The sequence shown here is derived from an EMBL/GenBank/DDBJ whole genome shotgun (WGS) entry which is preliminary data.</text>
</comment>
<dbReference type="SUPFAM" id="SSF46689">
    <property type="entry name" value="Homeodomain-like"/>
    <property type="match status" value="1"/>
</dbReference>
<name>A0A6L9JV52_PHOLM</name>
<dbReference type="Gene3D" id="1.10.10.10">
    <property type="entry name" value="Winged helix-like DNA-binding domain superfamily/Winged helix DNA-binding domain"/>
    <property type="match status" value="1"/>
</dbReference>
<dbReference type="AlphaFoldDB" id="A0A6L9JV52"/>
<sequence length="121" mass="13918">MFFLSGPCTLPLPYLHLETDTMSRSRYTPEQKQHHVTQWRHSDLTRKQYCEQHQLSFSAFRDWIADSNNIPQPLSQTLPALLPVSLQPDDARTVTLHTPDGYAIACPLTLLPDVMRVLTRC</sequence>
<proteinExistence type="predicted"/>
<dbReference type="KEGG" id="plum:A4R40_15560"/>
<dbReference type="KEGG" id="plum:A4R40_05260"/>
<dbReference type="KEGG" id="plum:A4R40_16275"/>
<dbReference type="InterPro" id="IPR009057">
    <property type="entry name" value="Homeodomain-like_sf"/>
</dbReference>
<organism evidence="1 2">
    <name type="scientific">Photorhabdus laumondii subsp. laumondii</name>
    <name type="common">Photorhabdus luminescens subsp. laumondii</name>
    <dbReference type="NCBI Taxonomy" id="141679"/>
    <lineage>
        <taxon>Bacteria</taxon>
        <taxon>Pseudomonadati</taxon>
        <taxon>Pseudomonadota</taxon>
        <taxon>Gammaproteobacteria</taxon>
        <taxon>Enterobacterales</taxon>
        <taxon>Morganellaceae</taxon>
        <taxon>Photorhabdus</taxon>
    </lineage>
</organism>
<dbReference type="InterPro" id="IPR036388">
    <property type="entry name" value="WH-like_DNA-bd_sf"/>
</dbReference>
<dbReference type="EMBL" id="WSFA01000136">
    <property type="protein sequence ID" value="NDL41755.1"/>
    <property type="molecule type" value="Genomic_DNA"/>
</dbReference>
<evidence type="ECO:0000313" key="1">
    <source>
        <dbReference type="EMBL" id="NDL41755.1"/>
    </source>
</evidence>
<accession>A0A6L9JV52</accession>
<dbReference type="NCBIfam" id="NF047593">
    <property type="entry name" value="IS66_ISAeme5_TnpA"/>
    <property type="match status" value="1"/>
</dbReference>
<dbReference type="KEGG" id="plum:A4R40_00325"/>
<gene>
    <name evidence="1" type="ORF">GPY51_24275</name>
</gene>
<evidence type="ECO:0000313" key="2">
    <source>
        <dbReference type="Proteomes" id="UP000479300"/>
    </source>
</evidence>
<dbReference type="Proteomes" id="UP000479300">
    <property type="component" value="Unassembled WGS sequence"/>
</dbReference>
<reference evidence="1 2" key="1">
    <citation type="submission" date="2019-12" db="EMBL/GenBank/DDBJ databases">
        <title>Engineering Photorhabdus to improve their lethality against agricultural pests.</title>
        <authorList>
            <person name="Machado R.A.R."/>
        </authorList>
    </citation>
    <scope>NUCLEOTIDE SEQUENCE [LARGE SCALE GENOMIC DNA]</scope>
    <source>
        <strain evidence="1 2">EN01</strain>
    </source>
</reference>
<protein>
    <submittedName>
        <fullName evidence="1">IS66 family insertion sequence element accessory protein TnpB</fullName>
    </submittedName>
</protein>